<reference evidence="9 10" key="1">
    <citation type="submission" date="2021-05" db="EMBL/GenBank/DDBJ databases">
        <title>Genome Assembly of Synthetic Allotetraploid Brassica napus Reveals Homoeologous Exchanges between Subgenomes.</title>
        <authorList>
            <person name="Davis J.T."/>
        </authorList>
    </citation>
    <scope>NUCLEOTIDE SEQUENCE [LARGE SCALE GENOMIC DNA]</scope>
    <source>
        <strain evidence="10">cv. Da-Ae</strain>
        <tissue evidence="9">Seedling</tissue>
    </source>
</reference>
<evidence type="ECO:0000256" key="7">
    <source>
        <dbReference type="SAM" id="SignalP"/>
    </source>
</evidence>
<feature type="domain" description="AAA+ ATPase" evidence="8">
    <location>
        <begin position="1411"/>
        <end position="1558"/>
    </location>
</feature>
<gene>
    <name evidence="9" type="ORF">HID58_069750</name>
</gene>
<dbReference type="SMART" id="SM00369">
    <property type="entry name" value="LRR_TYP"/>
    <property type="match status" value="11"/>
</dbReference>
<accession>A0ABQ7YWW9</accession>
<feature type="chain" id="PRO_5047087764" description="AAA+ ATPase domain-containing protein" evidence="7">
    <location>
        <begin position="33"/>
        <end position="2463"/>
    </location>
</feature>
<name>A0ABQ7YWW9_BRANA</name>
<keyword evidence="2" id="KW-0433">Leucine-rich repeat</keyword>
<evidence type="ECO:0000313" key="10">
    <source>
        <dbReference type="Proteomes" id="UP000824890"/>
    </source>
</evidence>
<dbReference type="PANTHER" id="PTHR33463:SF220">
    <property type="entry name" value="NB-ARC DOMAIN-CONTAINING PROTEIN"/>
    <property type="match status" value="1"/>
</dbReference>
<dbReference type="Gene3D" id="1.10.8.430">
    <property type="entry name" value="Helical domain of apoptotic protease-activating factors"/>
    <property type="match status" value="2"/>
</dbReference>
<evidence type="ECO:0000256" key="4">
    <source>
        <dbReference type="ARBA" id="ARBA00022741"/>
    </source>
</evidence>
<dbReference type="InterPro" id="IPR042197">
    <property type="entry name" value="Apaf_helical"/>
</dbReference>
<dbReference type="InterPro" id="IPR050905">
    <property type="entry name" value="Plant_NBS-LRR"/>
</dbReference>
<dbReference type="Pfam" id="PF13855">
    <property type="entry name" value="LRR_8"/>
    <property type="match status" value="3"/>
</dbReference>
<feature type="signal peptide" evidence="7">
    <location>
        <begin position="1"/>
        <end position="32"/>
    </location>
</feature>
<keyword evidence="5" id="KW-0611">Plant defense</keyword>
<dbReference type="PRINTS" id="PR00364">
    <property type="entry name" value="DISEASERSIST"/>
</dbReference>
<dbReference type="Pfam" id="PF00931">
    <property type="entry name" value="NB-ARC"/>
    <property type="match status" value="2"/>
</dbReference>
<keyword evidence="10" id="KW-1185">Reference proteome</keyword>
<dbReference type="InterPro" id="IPR027417">
    <property type="entry name" value="P-loop_NTPase"/>
</dbReference>
<dbReference type="Proteomes" id="UP000824890">
    <property type="component" value="Unassembled WGS sequence"/>
</dbReference>
<proteinExistence type="inferred from homology"/>
<dbReference type="InterPro" id="IPR001611">
    <property type="entry name" value="Leu-rich_rpt"/>
</dbReference>
<dbReference type="SUPFAM" id="SSF52058">
    <property type="entry name" value="L domain-like"/>
    <property type="match status" value="4"/>
</dbReference>
<evidence type="ECO:0000259" key="8">
    <source>
        <dbReference type="SMART" id="SM00382"/>
    </source>
</evidence>
<keyword evidence="4" id="KW-0547">Nucleotide-binding</keyword>
<feature type="domain" description="AAA+ ATPase" evidence="8">
    <location>
        <begin position="204"/>
        <end position="343"/>
    </location>
</feature>
<comment type="caution">
    <text evidence="9">The sequence shown here is derived from an EMBL/GenBank/DDBJ whole genome shotgun (WGS) entry which is preliminary data.</text>
</comment>
<evidence type="ECO:0000256" key="1">
    <source>
        <dbReference type="ARBA" id="ARBA00008894"/>
    </source>
</evidence>
<evidence type="ECO:0000256" key="3">
    <source>
        <dbReference type="ARBA" id="ARBA00022737"/>
    </source>
</evidence>
<dbReference type="Gene3D" id="3.80.10.10">
    <property type="entry name" value="Ribonuclease Inhibitor"/>
    <property type="match status" value="5"/>
</dbReference>
<feature type="non-terminal residue" evidence="9">
    <location>
        <position position="1"/>
    </location>
</feature>
<dbReference type="PANTHER" id="PTHR33463">
    <property type="entry name" value="NB-ARC DOMAIN-CONTAINING PROTEIN-RELATED"/>
    <property type="match status" value="1"/>
</dbReference>
<dbReference type="EMBL" id="JAGKQM010000016">
    <property type="protein sequence ID" value="KAH0872388.1"/>
    <property type="molecule type" value="Genomic_DNA"/>
</dbReference>
<evidence type="ECO:0000313" key="9">
    <source>
        <dbReference type="EMBL" id="KAH0872388.1"/>
    </source>
</evidence>
<dbReference type="InterPro" id="IPR002182">
    <property type="entry name" value="NB-ARC"/>
</dbReference>
<dbReference type="Gene3D" id="3.40.50.300">
    <property type="entry name" value="P-loop containing nucleotide triphosphate hydrolases"/>
    <property type="match status" value="2"/>
</dbReference>
<dbReference type="Pfam" id="PF23559">
    <property type="entry name" value="WHD_DRP"/>
    <property type="match status" value="2"/>
</dbReference>
<dbReference type="Gene3D" id="1.10.10.10">
    <property type="entry name" value="Winged helix-like DNA-binding domain superfamily/Winged helix DNA-binding domain"/>
    <property type="match status" value="1"/>
</dbReference>
<dbReference type="InterPro" id="IPR003593">
    <property type="entry name" value="AAA+_ATPase"/>
</dbReference>
<comment type="similarity">
    <text evidence="1">Belongs to the disease resistance NB-LRR family.</text>
</comment>
<evidence type="ECO:0000256" key="2">
    <source>
        <dbReference type="ARBA" id="ARBA00022614"/>
    </source>
</evidence>
<dbReference type="InterPro" id="IPR036388">
    <property type="entry name" value="WH-like_DNA-bd_sf"/>
</dbReference>
<protein>
    <recommendedName>
        <fullName evidence="8">AAA+ ATPase domain-containing protein</fullName>
    </recommendedName>
</protein>
<evidence type="ECO:0000256" key="5">
    <source>
        <dbReference type="ARBA" id="ARBA00022821"/>
    </source>
</evidence>
<organism evidence="9 10">
    <name type="scientific">Brassica napus</name>
    <name type="common">Rape</name>
    <dbReference type="NCBI Taxonomy" id="3708"/>
    <lineage>
        <taxon>Eukaryota</taxon>
        <taxon>Viridiplantae</taxon>
        <taxon>Streptophyta</taxon>
        <taxon>Embryophyta</taxon>
        <taxon>Tracheophyta</taxon>
        <taxon>Spermatophyta</taxon>
        <taxon>Magnoliopsida</taxon>
        <taxon>eudicotyledons</taxon>
        <taxon>Gunneridae</taxon>
        <taxon>Pentapetalae</taxon>
        <taxon>rosids</taxon>
        <taxon>malvids</taxon>
        <taxon>Brassicales</taxon>
        <taxon>Brassicaceae</taxon>
        <taxon>Brassiceae</taxon>
        <taxon>Brassica</taxon>
    </lineage>
</organism>
<dbReference type="InterPro" id="IPR003591">
    <property type="entry name" value="Leu-rich_rpt_typical-subtyp"/>
</dbReference>
<keyword evidence="7" id="KW-0732">Signal</keyword>
<dbReference type="SUPFAM" id="SSF52540">
    <property type="entry name" value="P-loop containing nucleoside triphosphate hydrolases"/>
    <property type="match status" value="2"/>
</dbReference>
<dbReference type="SMART" id="SM00382">
    <property type="entry name" value="AAA"/>
    <property type="match status" value="2"/>
</dbReference>
<sequence length="2463" mass="281128">IGLISWRLTIFSSKSIKIIVVLFLLSIQQSSEFEQRWEDIPCDQVVSQTHRCLFGDGNHIHMMKANLEALDTATRELRERRVDLSRRVSLEEDKGLERLAKVEGWLSRAESIDSEVSDLLREEPTETKRLCLFGYCSKNCISSCKYGKKVSKKLEEVKELLSKGVFEELAEKRPASKVVKKDIQTTIGLDSMVGKAWDSIMKPEGRTLGIYGMGGVGKTTLLARINNKFDKEVNEFDVVIWVVVSKDLQYKVIQDQILRRLRADQELEKETEEKKASFIDNILRRKKFILLLDDLWSAVDLNKIGVPRPTQENGSKIVFTTRSKKVCRDMEADDELKMDCLSTNEAWELWRSPIKEGSGNSHTCRKDFQKCHGLPLALNVIGKAMSCKEDVHEWRHANDVLKSSSREFPDYEIKKEELIEYWINEGFINGKEMKMEVTTKVMLLLVLRAHLLTESETTVKMHDVLREMALWIGSTSGKEEEKQCVKSGVKLSCIPDDINWSVSRRISLMSNQIEKISCFPKCPNLSTLFLRDNDLKGIPGKFFQFMPSLIVLDLSHNRSLRDLPEEICSLTSLKYLNLSYTRISSLSVGLKGLRKLISLDLEFTKLKSIDGIGASLPNLQVLKLYRSRHYIDARSIEELQLLKHLKILTGNVTDASILESIQGVEGLVRCVQRLRIINMSAKDLTLNTVALGGLRELEIINFKISEIKIDWKCKGKEDLPSPYFKHLFSIVIQDLEGPKELTWLLFAPNLKHLEVLRSPSLEEIINKEKGMSISNVHPPDMTVPFPKLESLTLRGLPELERICSSPQALPSLKDITHCPKLSLESFQDTSRYLKLKNEAQKPRFKTTVGEQSSSSVSAAVQLRQLRVSWWSSKITIIIIEKKLLCNLLNNNEKGDTFEWRVDRILISEEFIKGERDEDGSNNEGYDIIVRAHLLMECETKSSFFQIGFTPAVKMHDVLREMALWIGKEEEKQCVNSVIKLKRYLAVPNAQPLDSVSRDNDLKFMPSLVVLNLSRVTYLSELPEEIYSLISLQYLNLSRTGISSLPFGLKGFRKLISLDLEATTFRALEDFNRNVKDALMLESIQGMERLARCVQRLWILDMSAEVFNIKHGGSVLSSRTSYYVLQNLRDKDRLEKQRERRSSMQQFSVLQAPLQYCDIRLEGPKELTWLLFAPNLKHLHKKINKEKGMSISNVHPDLTVPFAKLESLRLRNMLKSSCSSIPEKYCCRTAESCQKLPRRMGGCVSVDIPCDQVVSQTHRCLFGDGNHIHMMKANLEALDTATRELRERRVDLSRRVSLEEDKGLERLAKVEGWLSRAESIDSEVSDLLREEPTETKRLCLFGYCSKNCISSCKYGKKVSKKLEEVKELLSKGVFEELAEKRPASKVVKKDIQTTIGLDSMVGKAWDSIMKPEGRTLGIYGMGGVGKTTLLARINNKFDKEVNEFDVVIWVVVSKDLQYKVIQDQILRRLRADQELEKETEEKKASFIDNILRRKKFILLLDDLWSAVDLNKIGVPRPTQENGSKIVFTTRSKKVCRDMEADDELKMDCLSTNEAWELFQNVVGEAPLKKDPEILTLAEKISKKCHGLPLALNVIGKAMSCKEDVHEWRHANDVLKSSSREFPGMEENILSVLKFSYDGLEDEKVKSCFLYCSLFPEDYEIKKEELIEYWINEGFINGKRDEDGSNNKGHVIIGSLVRAHLLTESETTVKMHDVLREMALWIGSTSGKEEEKQCVKSGVKLSCIPDDINWSVSRRISLMSNQIEKISCFPKCPNLSTLFLRDNDLKGIPGKFFQFMPSLIVLDLSHNRSLRDLPEEICSLTSLKYLNLSYTRISSLSVGLKGLRKLISLDLEFTKLKSIDGIGASLPNLQVLKLYRSRHYIDARSIEELQLLKHLKILTGNVTDASILESIQGVEGLVRCVQRLRIINMSAKDLTLNTVALGGLRELEIINFKISEIKIDWKCKGKEDLPSPYFKHLFSIVIQDLEGPKELTWLLFAPNLKHLEVLRSPSLEEIINKEKGMSISNVHPPDMTVPFPKLESLTLRGLPELERICSSPQALPSLKDITHCPKLSLESFQDTSSKKTTVGEQSSSSVSAAVQLRQLREDYEIKKEELIEYWISEEFIREREMKMEVTTKCETKSSFFQIGFTPAVKMHDVLREMALWIGKEEEKQCVNSGGKLSCIPDDINWSVLRRISLMSNKIEEISCCPKCPNLSTLFLGDNDLKVIQGKFFQFMPSLVVLNLSRNEYLSELPEEIYSLISLQYLNLSRTVNVKDALMLESIQGMERLARCVQRLWILDMSAEVLTLNTVALCCLRELHIMYSKISEIKIDWKSKEKEDLLCNSSPYFRHLSSIAIYDLEGPKELTWLLFAPNLKHLHVTSSGRIEEIINKEKGMSISNVHPDMTVPFAKLESLRLRGLNELKRICSSPPALPSLKNIVVEYCRKLPKAATESFQDTIKNNEDAE</sequence>
<keyword evidence="3" id="KW-0677">Repeat</keyword>
<dbReference type="InterPro" id="IPR058922">
    <property type="entry name" value="WHD_DRP"/>
</dbReference>
<dbReference type="InterPro" id="IPR032675">
    <property type="entry name" value="LRR_dom_sf"/>
</dbReference>
<keyword evidence="6" id="KW-0067">ATP-binding</keyword>
<evidence type="ECO:0000256" key="6">
    <source>
        <dbReference type="ARBA" id="ARBA00022840"/>
    </source>
</evidence>